<dbReference type="PANTHER" id="PTHR22789">
    <property type="entry name" value="FUCULOSE PHOSPHATE ALDOLASE"/>
    <property type="match status" value="1"/>
</dbReference>
<proteinExistence type="predicted"/>
<keyword evidence="1" id="KW-0479">Metal-binding</keyword>
<evidence type="ECO:0000313" key="4">
    <source>
        <dbReference type="EMBL" id="MBI3014379.1"/>
    </source>
</evidence>
<dbReference type="GO" id="GO:0046872">
    <property type="term" value="F:metal ion binding"/>
    <property type="evidence" value="ECO:0007669"/>
    <property type="project" value="UniProtKB-KW"/>
</dbReference>
<dbReference type="GO" id="GO:0016832">
    <property type="term" value="F:aldehyde-lyase activity"/>
    <property type="evidence" value="ECO:0007669"/>
    <property type="project" value="TreeGrafter"/>
</dbReference>
<dbReference type="InterPro" id="IPR001303">
    <property type="entry name" value="Aldolase_II/adducin_N"/>
</dbReference>
<organism evidence="4 5">
    <name type="scientific">Tectimicrobiota bacterium</name>
    <dbReference type="NCBI Taxonomy" id="2528274"/>
    <lineage>
        <taxon>Bacteria</taxon>
        <taxon>Pseudomonadati</taxon>
        <taxon>Nitrospinota/Tectimicrobiota group</taxon>
        <taxon>Candidatus Tectimicrobiota</taxon>
    </lineage>
</organism>
<name>A0A932M040_UNCTE</name>
<dbReference type="Pfam" id="PF00596">
    <property type="entry name" value="Aldolase_II"/>
    <property type="match status" value="1"/>
</dbReference>
<dbReference type="PANTHER" id="PTHR22789:SF0">
    <property type="entry name" value="3-OXO-TETRONATE 4-PHOSPHATE DECARBOXYLASE-RELATED"/>
    <property type="match status" value="1"/>
</dbReference>
<dbReference type="InterPro" id="IPR036409">
    <property type="entry name" value="Aldolase_II/adducin_N_sf"/>
</dbReference>
<protein>
    <submittedName>
        <fullName evidence="4">Class II aldolase/adducin family protein</fullName>
    </submittedName>
</protein>
<evidence type="ECO:0000259" key="3">
    <source>
        <dbReference type="SMART" id="SM01007"/>
    </source>
</evidence>
<dbReference type="Gene3D" id="3.40.225.10">
    <property type="entry name" value="Class II aldolase/adducin N-terminal domain"/>
    <property type="match status" value="1"/>
</dbReference>
<dbReference type="GO" id="GO:0005829">
    <property type="term" value="C:cytosol"/>
    <property type="evidence" value="ECO:0007669"/>
    <property type="project" value="TreeGrafter"/>
</dbReference>
<keyword evidence="2" id="KW-0456">Lyase</keyword>
<reference evidence="4" key="1">
    <citation type="submission" date="2020-07" db="EMBL/GenBank/DDBJ databases">
        <title>Huge and variable diversity of episymbiotic CPR bacteria and DPANN archaea in groundwater ecosystems.</title>
        <authorList>
            <person name="He C.Y."/>
            <person name="Keren R."/>
            <person name="Whittaker M."/>
            <person name="Farag I.F."/>
            <person name="Doudna J."/>
            <person name="Cate J.H.D."/>
            <person name="Banfield J.F."/>
        </authorList>
    </citation>
    <scope>NUCLEOTIDE SEQUENCE</scope>
    <source>
        <strain evidence="4">NC_groundwater_717_Ag_S-0.2um_59_8</strain>
    </source>
</reference>
<evidence type="ECO:0000256" key="2">
    <source>
        <dbReference type="ARBA" id="ARBA00023239"/>
    </source>
</evidence>
<dbReference type="Proteomes" id="UP000741360">
    <property type="component" value="Unassembled WGS sequence"/>
</dbReference>
<dbReference type="SUPFAM" id="SSF53639">
    <property type="entry name" value="AraD/HMP-PK domain-like"/>
    <property type="match status" value="1"/>
</dbReference>
<gene>
    <name evidence="4" type="ORF">HYY65_04815</name>
</gene>
<dbReference type="EMBL" id="JACPSX010000090">
    <property type="protein sequence ID" value="MBI3014379.1"/>
    <property type="molecule type" value="Genomic_DNA"/>
</dbReference>
<feature type="domain" description="Class II aldolase/adducin N-terminal" evidence="3">
    <location>
        <begin position="9"/>
        <end position="183"/>
    </location>
</feature>
<dbReference type="SMART" id="SM01007">
    <property type="entry name" value="Aldolase_II"/>
    <property type="match status" value="1"/>
</dbReference>
<accession>A0A932M040</accession>
<comment type="caution">
    <text evidence="4">The sequence shown here is derived from an EMBL/GenBank/DDBJ whole genome shotgun (WGS) entry which is preliminary data.</text>
</comment>
<dbReference type="AlphaFoldDB" id="A0A932M040"/>
<dbReference type="InterPro" id="IPR050197">
    <property type="entry name" value="Aldolase_class_II_sugar_metab"/>
</dbReference>
<evidence type="ECO:0000313" key="5">
    <source>
        <dbReference type="Proteomes" id="UP000741360"/>
    </source>
</evidence>
<dbReference type="GO" id="GO:0019323">
    <property type="term" value="P:pentose catabolic process"/>
    <property type="evidence" value="ECO:0007669"/>
    <property type="project" value="TreeGrafter"/>
</dbReference>
<sequence length="225" mass="24630">MENLQSLKEKILLVCKILDRQGLLDGFGHVTTRISEDRILSTPKMPPGKVSMRDFIILSMKGEKLEGSGEPNGEVPMHTSIYKARPDVKCILHYHPDELIALSVVGQGVKVVANCGAFFYRGTPIFDSSALIRSEALGDQLARTLGDRNAVLLRGHGATVVADDLDELLRLGITLVKTARIQIMASALGTLKTHSEAEAKAVVDVESGERGRRRFLDYYISETLG</sequence>
<evidence type="ECO:0000256" key="1">
    <source>
        <dbReference type="ARBA" id="ARBA00022723"/>
    </source>
</evidence>